<comment type="caution">
    <text evidence="2">The sequence shown here is derived from an EMBL/GenBank/DDBJ whole genome shotgun (WGS) entry which is preliminary data.</text>
</comment>
<keyword evidence="3" id="KW-1185">Reference proteome</keyword>
<organism evidence="2 3">
    <name type="scientific">Carbonactinospora thermoautotrophica</name>
    <dbReference type="NCBI Taxonomy" id="1469144"/>
    <lineage>
        <taxon>Bacteria</taxon>
        <taxon>Bacillati</taxon>
        <taxon>Actinomycetota</taxon>
        <taxon>Actinomycetes</taxon>
        <taxon>Kitasatosporales</taxon>
        <taxon>Carbonactinosporaceae</taxon>
        <taxon>Carbonactinospora</taxon>
    </lineage>
</organism>
<dbReference type="AlphaFoldDB" id="A0A132MLZ9"/>
<reference evidence="3" key="1">
    <citation type="submission" date="2015-04" db="EMBL/GenBank/DDBJ databases">
        <title>Physiological reanalysis, assessment of diazotrophy, and genome sequences of multiple isolates of Streptomyces thermoautotrophicus.</title>
        <authorList>
            <person name="MacKellar D.C."/>
            <person name="Lieber L."/>
            <person name="Norman J."/>
            <person name="Bolger A."/>
            <person name="Tobin C."/>
            <person name="Murray J.W."/>
            <person name="Chang R."/>
            <person name="Ford T."/>
            <person name="Nguyen P.Q."/>
            <person name="Woodward J."/>
            <person name="Permingeat H."/>
            <person name="Joshi N.S."/>
            <person name="Silver P.A."/>
            <person name="Usadel B."/>
            <person name="Rutherford A.W."/>
            <person name="Friesen M."/>
            <person name="Prell J."/>
        </authorList>
    </citation>
    <scope>NUCLEOTIDE SEQUENCE [LARGE SCALE GENOMIC DNA]</scope>
    <source>
        <strain evidence="3">H1</strain>
    </source>
</reference>
<accession>A0A132MLZ9</accession>
<dbReference type="Proteomes" id="UP000070188">
    <property type="component" value="Unassembled WGS sequence"/>
</dbReference>
<proteinExistence type="predicted"/>
<dbReference type="OrthoDB" id="3872984at2"/>
<evidence type="ECO:0000256" key="1">
    <source>
        <dbReference type="SAM" id="MobiDB-lite"/>
    </source>
</evidence>
<gene>
    <name evidence="2" type="ORF">LI90_510</name>
</gene>
<feature type="compositionally biased region" description="Gly residues" evidence="1">
    <location>
        <begin position="8"/>
        <end position="35"/>
    </location>
</feature>
<feature type="region of interest" description="Disordered" evidence="1">
    <location>
        <begin position="1"/>
        <end position="68"/>
    </location>
</feature>
<name>A0A132MLZ9_9ACTN</name>
<dbReference type="EMBL" id="LAXD01000001">
    <property type="protein sequence ID" value="KWW98880.1"/>
    <property type="molecule type" value="Genomic_DNA"/>
</dbReference>
<sequence>MPAAARGRGPGQGGAHPPGGPAGGMGPMGGMGAPGGEQERERSKRPSYLVEDEETWRNKRPVVPPVIE</sequence>
<dbReference type="PATRIC" id="fig|1469144.10.peg.607"/>
<evidence type="ECO:0000313" key="2">
    <source>
        <dbReference type="EMBL" id="KWW98880.1"/>
    </source>
</evidence>
<evidence type="ECO:0000313" key="3">
    <source>
        <dbReference type="Proteomes" id="UP000070188"/>
    </source>
</evidence>
<protein>
    <submittedName>
        <fullName evidence="2">Uncharacterized protein</fullName>
    </submittedName>
</protein>
<dbReference type="RefSeq" id="WP_141658663.1">
    <property type="nucleotide sequence ID" value="NZ_LAXD01000001.1"/>
</dbReference>